<dbReference type="GO" id="GO:0016787">
    <property type="term" value="F:hydrolase activity"/>
    <property type="evidence" value="ECO:0007669"/>
    <property type="project" value="InterPro"/>
</dbReference>
<accession>A0A2M8LH61</accession>
<dbReference type="Gene3D" id="3.30.70.360">
    <property type="match status" value="1"/>
</dbReference>
<dbReference type="PANTHER" id="PTHR43808:SF8">
    <property type="entry name" value="PEPTIDASE M20 DIMERISATION DOMAIN-CONTAINING PROTEIN"/>
    <property type="match status" value="1"/>
</dbReference>
<dbReference type="InterPro" id="IPR050072">
    <property type="entry name" value="Peptidase_M20A"/>
</dbReference>
<evidence type="ECO:0000256" key="1">
    <source>
        <dbReference type="ARBA" id="ARBA00022833"/>
    </source>
</evidence>
<dbReference type="InterPro" id="IPR002933">
    <property type="entry name" value="Peptidase_M20"/>
</dbReference>
<dbReference type="AlphaFoldDB" id="A0A2M8LH61"/>
<gene>
    <name evidence="2" type="ORF">COV05_02625</name>
</gene>
<name>A0A2M8LH61_9BACT</name>
<evidence type="ECO:0008006" key="4">
    <source>
        <dbReference type="Google" id="ProtNLM"/>
    </source>
</evidence>
<dbReference type="Proteomes" id="UP000231436">
    <property type="component" value="Unassembled WGS sequence"/>
</dbReference>
<evidence type="ECO:0000313" key="2">
    <source>
        <dbReference type="EMBL" id="PJE76787.1"/>
    </source>
</evidence>
<dbReference type="EMBL" id="PFEU01000011">
    <property type="protein sequence ID" value="PJE76787.1"/>
    <property type="molecule type" value="Genomic_DNA"/>
</dbReference>
<dbReference type="PANTHER" id="PTHR43808">
    <property type="entry name" value="ACETYLORNITHINE DEACETYLASE"/>
    <property type="match status" value="1"/>
</dbReference>
<dbReference type="Gene3D" id="3.40.630.10">
    <property type="entry name" value="Zn peptidases"/>
    <property type="match status" value="1"/>
</dbReference>
<dbReference type="SUPFAM" id="SSF53187">
    <property type="entry name" value="Zn-dependent exopeptidases"/>
    <property type="match status" value="1"/>
</dbReference>
<proteinExistence type="predicted"/>
<organism evidence="2 3">
    <name type="scientific">Candidatus Uhrbacteria bacterium CG10_big_fil_rev_8_21_14_0_10_48_16</name>
    <dbReference type="NCBI Taxonomy" id="1975038"/>
    <lineage>
        <taxon>Bacteria</taxon>
        <taxon>Candidatus Uhriibacteriota</taxon>
    </lineage>
</organism>
<dbReference type="Pfam" id="PF01546">
    <property type="entry name" value="Peptidase_M20"/>
    <property type="match status" value="1"/>
</dbReference>
<evidence type="ECO:0000313" key="3">
    <source>
        <dbReference type="Proteomes" id="UP000231436"/>
    </source>
</evidence>
<protein>
    <recommendedName>
        <fullName evidence="4">Peptidase M20 dimerisation domain-containing protein</fullName>
    </recommendedName>
</protein>
<comment type="caution">
    <text evidence="2">The sequence shown here is derived from an EMBL/GenBank/DDBJ whole genome shotgun (WGS) entry which is preliminary data.</text>
</comment>
<sequence>MNFMNVIELTKKLISLPSYDDGNLYEKPMSDFLVTYVREYLPWMQIELQEVSANRFNVFFKDAGETQLLVVDQIDTVIPDAGWTTNPLEAVERDGKIFGLGASDSKGNVASLLKALEANGPTRGLAVLFYVDEEYFFKGMNKFVGSTLASSIDPQWILSVDGNGSSLGTGCRGLVEFDLELRSASGHSANPQTSGVLRPFLKTLRSFEDWLTSYKDDQQGVPTWNVARLQSGLLLREDASRPDFGEQGNRIPNFLQAKIEVRTTPGLSGEEIEVFWRSSLEGSIGLDVRIAPVFAYAGFSTPRSELMNVEQAIDSILGRVDYLDASTFGYLDLSMLAQVYPEARLCSFGIGEPGTNHRANEYVVCKRLEEGQAIYQQIIQNLLMI</sequence>
<reference evidence="3" key="1">
    <citation type="submission" date="2017-09" db="EMBL/GenBank/DDBJ databases">
        <title>Depth-based differentiation of microbial function through sediment-hosted aquifers and enrichment of novel symbionts in the deep terrestrial subsurface.</title>
        <authorList>
            <person name="Probst A.J."/>
            <person name="Ladd B."/>
            <person name="Jarett J.K."/>
            <person name="Geller-Mcgrath D.E."/>
            <person name="Sieber C.M.K."/>
            <person name="Emerson J.B."/>
            <person name="Anantharaman K."/>
            <person name="Thomas B.C."/>
            <person name="Malmstrom R."/>
            <person name="Stieglmeier M."/>
            <person name="Klingl A."/>
            <person name="Woyke T."/>
            <person name="Ryan C.M."/>
            <person name="Banfield J.F."/>
        </authorList>
    </citation>
    <scope>NUCLEOTIDE SEQUENCE [LARGE SCALE GENOMIC DNA]</scope>
</reference>
<keyword evidence="1" id="KW-0862">Zinc</keyword>